<dbReference type="RefSeq" id="XP_029222754.1">
    <property type="nucleotide sequence ID" value="XM_029359841.1"/>
</dbReference>
<keyword evidence="1" id="KW-0175">Coiled coil</keyword>
<feature type="compositionally biased region" description="Polar residues" evidence="2">
    <location>
        <begin position="574"/>
        <end position="586"/>
    </location>
</feature>
<feature type="compositionally biased region" description="Low complexity" evidence="2">
    <location>
        <begin position="387"/>
        <end position="400"/>
    </location>
</feature>
<keyword evidence="4" id="KW-1185">Reference proteome</keyword>
<dbReference type="KEGG" id="bbes:BESB_010870"/>
<dbReference type="EMBL" id="NWUJ01000001">
    <property type="protein sequence ID" value="PFH38745.1"/>
    <property type="molecule type" value="Genomic_DNA"/>
</dbReference>
<feature type="compositionally biased region" description="Gly residues" evidence="2">
    <location>
        <begin position="829"/>
        <end position="844"/>
    </location>
</feature>
<comment type="caution">
    <text evidence="3">The sequence shown here is derived from an EMBL/GenBank/DDBJ whole genome shotgun (WGS) entry which is preliminary data.</text>
</comment>
<dbReference type="Proteomes" id="UP000224006">
    <property type="component" value="Chromosome I"/>
</dbReference>
<feature type="coiled-coil region" evidence="1">
    <location>
        <begin position="1081"/>
        <end position="1108"/>
    </location>
</feature>
<name>A0A2A9ML51_BESBE</name>
<accession>A0A2A9ML51</accession>
<feature type="region of interest" description="Disordered" evidence="2">
    <location>
        <begin position="889"/>
        <end position="919"/>
    </location>
</feature>
<evidence type="ECO:0000313" key="3">
    <source>
        <dbReference type="EMBL" id="PFH38745.1"/>
    </source>
</evidence>
<dbReference type="GeneID" id="40306149"/>
<evidence type="ECO:0000313" key="4">
    <source>
        <dbReference type="Proteomes" id="UP000224006"/>
    </source>
</evidence>
<dbReference type="VEuPathDB" id="ToxoDB:BESB_010870"/>
<proteinExistence type="predicted"/>
<feature type="compositionally biased region" description="Polar residues" evidence="2">
    <location>
        <begin position="1666"/>
        <end position="1685"/>
    </location>
</feature>
<sequence>MTTRQIHAFAQLIDQLPVGVQESEFIDGAVAANSGKLGFSSFTDSQHFQYPRRPPCSSNEGCYPQHDGSYGVLTPRARTGGEEPTGFVGYGSSSWDGRPPCFSSGSLGGAGDDVSSRFHHPVPQGNHALASAYDHGLDKPYVDCGRGPSRCGGEVGDCSDSHRRARAPVFDSKDSSNNRAIFAADSPAAPPSSLAPNSCHQGVASYYAPPPQRVQQHQQPPFNTNYCTPASHGHAESSPNAASMHAHYHSRNDGDRDAYRLPGAVPGSLGDSRSEHEIPPCGGYSDFRSGPAPRLPTVPQPGAEGLGNAFGSDAVVDNGVLVEGGFYGSSPCISAGASASSSCVSPYNTTGLGGHINDGFSLDRPRSLLMGSGGPNVRSTGTPGTPAPSDSSNVSSPVASCGNRTTSHEGDPLHPQSYAMSRPMSGLQQASSAPGPHSCDSVHPSRGSLPSLYHAQEFSNGNGGESHTAPSSGCKKSRCYSARGADVSGMFSSGVPLSSYRRDESVCRSDCRCGEPPQEFSAAQNFTQNSVSHQHRYGGRGEDRRPNDMPSGCPASPPSLQCLEPAGSGDSVRPSVTDSDPAQQMPMSPFCHPAAGREEGRRQDGACGNGQNFIEATPLVGACNPGAGLTSWPGTRTSLQSAPSSCFGPTPPFFQNPGNSSVLTASGNTPVAGADRSSGAFGAVAASQAKHERRHSGGSQHPAVAQESSLLNAGSCVSSSSASTFEGNSSCGSGGSRNGSPVNSPRQRSSKLRRPQSAVGRSLVHRRVSGASTGPGPGASGETASLHGDPPKNGHNCLSSKPSKNIEASADTARAGQGGGSVSREEAEGLGGDQKGAQGCGGGAAEDRCDVSASSAAVGRLLSAKIEGVSMHSDGGPERSISSILEGNKGISASGSQQPMPGSVEDGGPGDANKADGAADAKSFLCERRRAVGDGREDGRKACRRIEEHVDGTHIVDALPAACTTGHAMDSELRSHTPGGDSNIVMHGRRLGAAGQLGENGVCGRQGGTGELLTSRYNLTGKDTGVGVASRGDRRGEAAVGDIQGGITKTDSVSDEMEKAKQGNALGRTTAAAHETDGDDQERVSTVVRALEEELNKVSEELREVICQREEGREFFQNFFFDRKQRYLSRLQEIRPFLGSAFNDVFRAVTACRTVGQLSTWVAAFDFSGAATASPGFAASRVLEVFNSGAAAPLHVTVDGFCSHMPPSLRTPPAGGLDWDVENSGAGVRVRKCLSSCVAEVSSSRDGGVRGGRTTSAVTRPTDAADTLLGYRACCTRNFSPTSFVLRVPSLNGVPHLLPFTCVRGDENACDSGRADSPLGVRAQRSTGAVIRTAVRTRGYEAEDLPARVLGTADSGSRHIARPPRVRLCSLGDSVGEEEDNLQQRHPPLSASSPMDVFSGPGGLVESLHKGVSPRTTSLEDHVASRVTGSPTSLFVPFIDFECGPASGANASRAGSRVDTGFWSFEAVPAGAGGRSEGVGNARDDCAGLSSGFAGEGADSAGAAKDGEGVGAPGSNRGARSASDSFGKASEQQASSGGVHPSTCHHQEASGDPGSEAEDATAPGSPLFEKASKTDGSSIEAEPYSNAKSQSDRDSSGSPGPHCEGLPPSWHRNENGPLCGKSAGMRPVGDRDSGCAASTRDTDNEAQMGESPAGAGTGEIRFDQFDNLNRSAQSGSLLSTPSSLNGPDASVFGSQVAQPDWSSGSYRLQKLISSPQLR</sequence>
<feature type="region of interest" description="Disordered" evidence="2">
    <location>
        <begin position="204"/>
        <end position="293"/>
    </location>
</feature>
<evidence type="ECO:0000256" key="1">
    <source>
        <dbReference type="SAM" id="Coils"/>
    </source>
</evidence>
<feature type="region of interest" description="Disordered" evidence="2">
    <location>
        <begin position="634"/>
        <end position="705"/>
    </location>
</feature>
<evidence type="ECO:0000256" key="2">
    <source>
        <dbReference type="SAM" id="MobiDB-lite"/>
    </source>
</evidence>
<feature type="region of interest" description="Disordered" evidence="2">
    <location>
        <begin position="724"/>
        <end position="847"/>
    </location>
</feature>
<organism evidence="3 4">
    <name type="scientific">Besnoitia besnoiti</name>
    <name type="common">Apicomplexan protozoan</name>
    <dbReference type="NCBI Taxonomy" id="94643"/>
    <lineage>
        <taxon>Eukaryota</taxon>
        <taxon>Sar</taxon>
        <taxon>Alveolata</taxon>
        <taxon>Apicomplexa</taxon>
        <taxon>Conoidasida</taxon>
        <taxon>Coccidia</taxon>
        <taxon>Eucoccidiorida</taxon>
        <taxon>Eimeriorina</taxon>
        <taxon>Sarcocystidae</taxon>
        <taxon>Besnoitia</taxon>
    </lineage>
</organism>
<feature type="region of interest" description="Disordered" evidence="2">
    <location>
        <begin position="363"/>
        <end position="475"/>
    </location>
</feature>
<feature type="compositionally biased region" description="Polar residues" evidence="2">
    <location>
        <begin position="889"/>
        <end position="900"/>
    </location>
</feature>
<gene>
    <name evidence="3" type="ORF">BESB_010870</name>
</gene>
<reference evidence="3 4" key="1">
    <citation type="submission" date="2017-09" db="EMBL/GenBank/DDBJ databases">
        <title>Genome sequencing of Besnoitia besnoiti strain Bb-Ger1.</title>
        <authorList>
            <person name="Schares G."/>
            <person name="Venepally P."/>
            <person name="Lorenzi H.A."/>
        </authorList>
    </citation>
    <scope>NUCLEOTIDE SEQUENCE [LARGE SCALE GENOMIC DNA]</scope>
    <source>
        <strain evidence="3 4">Bb-Ger1</strain>
    </source>
</reference>
<feature type="compositionally biased region" description="Polar residues" evidence="2">
    <location>
        <begin position="634"/>
        <end position="644"/>
    </location>
</feature>
<protein>
    <submittedName>
        <fullName evidence="3">Uncharacterized protein</fullName>
    </submittedName>
</protein>
<feature type="region of interest" description="Disordered" evidence="2">
    <location>
        <begin position="523"/>
        <end position="609"/>
    </location>
</feature>
<feature type="region of interest" description="Disordered" evidence="2">
    <location>
        <begin position="1497"/>
        <end position="1703"/>
    </location>
</feature>
<feature type="compositionally biased region" description="Polar residues" evidence="2">
    <location>
        <begin position="656"/>
        <end position="669"/>
    </location>
</feature>
<dbReference type="OrthoDB" id="384692at2759"/>
<feature type="compositionally biased region" description="Basic and acidic residues" evidence="2">
    <location>
        <begin position="595"/>
        <end position="604"/>
    </location>
</feature>
<feature type="compositionally biased region" description="Basic and acidic residues" evidence="2">
    <location>
        <begin position="250"/>
        <end position="259"/>
    </location>
</feature>
<feature type="compositionally biased region" description="Polar residues" evidence="2">
    <location>
        <begin position="1692"/>
        <end position="1703"/>
    </location>
</feature>
<feature type="compositionally biased region" description="Polar residues" evidence="2">
    <location>
        <begin position="523"/>
        <end position="532"/>
    </location>
</feature>